<dbReference type="RefSeq" id="WP_184221975.1">
    <property type="nucleotide sequence ID" value="NZ_JACIIU010000005.1"/>
</dbReference>
<dbReference type="GO" id="GO:0016787">
    <property type="term" value="F:hydrolase activity"/>
    <property type="evidence" value="ECO:0007669"/>
    <property type="project" value="UniProtKB-KW"/>
</dbReference>
<dbReference type="InterPro" id="IPR051013">
    <property type="entry name" value="MBL_superfamily_lactonases"/>
</dbReference>
<evidence type="ECO:0000256" key="3">
    <source>
        <dbReference type="ARBA" id="ARBA00022801"/>
    </source>
</evidence>
<comment type="caution">
    <text evidence="6">The sequence shown here is derived from an EMBL/GenBank/DDBJ whole genome shotgun (WGS) entry which is preliminary data.</text>
</comment>
<feature type="domain" description="Metallo-beta-lactamase" evidence="5">
    <location>
        <begin position="71"/>
        <end position="284"/>
    </location>
</feature>
<organism evidence="6 7">
    <name type="scientific">Paenochrobactrum gallinarii</name>
    <dbReference type="NCBI Taxonomy" id="643673"/>
    <lineage>
        <taxon>Bacteria</taxon>
        <taxon>Pseudomonadati</taxon>
        <taxon>Pseudomonadota</taxon>
        <taxon>Alphaproteobacteria</taxon>
        <taxon>Hyphomicrobiales</taxon>
        <taxon>Brucellaceae</taxon>
        <taxon>Paenochrobactrum</taxon>
    </lineage>
</organism>
<evidence type="ECO:0000313" key="7">
    <source>
        <dbReference type="Proteomes" id="UP000555393"/>
    </source>
</evidence>
<keyword evidence="7" id="KW-1185">Reference proteome</keyword>
<dbReference type="GO" id="GO:0046872">
    <property type="term" value="F:metal ion binding"/>
    <property type="evidence" value="ECO:0007669"/>
    <property type="project" value="UniProtKB-KW"/>
</dbReference>
<dbReference type="SUPFAM" id="SSF56281">
    <property type="entry name" value="Metallo-hydrolase/oxidoreductase"/>
    <property type="match status" value="1"/>
</dbReference>
<evidence type="ECO:0000256" key="1">
    <source>
        <dbReference type="ARBA" id="ARBA00007749"/>
    </source>
</evidence>
<comment type="similarity">
    <text evidence="1">Belongs to the metallo-beta-lactamase superfamily.</text>
</comment>
<keyword evidence="3 6" id="KW-0378">Hydrolase</keyword>
<proteinExistence type="inferred from homology"/>
<dbReference type="InterPro" id="IPR036866">
    <property type="entry name" value="RibonucZ/Hydroxyglut_hydro"/>
</dbReference>
<evidence type="ECO:0000256" key="2">
    <source>
        <dbReference type="ARBA" id="ARBA00022723"/>
    </source>
</evidence>
<dbReference type="AlphaFoldDB" id="A0A841LZG6"/>
<evidence type="ECO:0000313" key="6">
    <source>
        <dbReference type="EMBL" id="MBB6261009.1"/>
    </source>
</evidence>
<sequence>MKIVAHHIPELDITLHQLQGTDLRIICIPDMEANWPVKALLGSLSDDELLEAAQQAPAGSMDVEKGTIRLNFNIYLIETPDYVALIDAGVGNQKNRPDRPAWHQRNSAFLDILAALGVQPHDVDYLINTHLHADHVGWNTVFLDDIWQAAFPNAAYIVPEGELTYWSQIHAENAEKTTLHGAFEDSIKPIIETIGFQAVPANYQICDGLTFEPAFGHSPGMAVVRLKSAELNILFTADVIHHPLQLSQPLAVSNFCKAPDQARATRMSLLENAAKERVIMAPYHFPLPVFGQVEGGEGIYSYVPFDVEITTKD</sequence>
<accession>A0A841LZG6</accession>
<dbReference type="Proteomes" id="UP000555393">
    <property type="component" value="Unassembled WGS sequence"/>
</dbReference>
<reference evidence="6 7" key="1">
    <citation type="submission" date="2020-08" db="EMBL/GenBank/DDBJ databases">
        <title>Genomic Encyclopedia of Type Strains, Phase IV (KMG-IV): sequencing the most valuable type-strain genomes for metagenomic binning, comparative biology and taxonomic classification.</title>
        <authorList>
            <person name="Goeker M."/>
        </authorList>
    </citation>
    <scope>NUCLEOTIDE SEQUENCE [LARGE SCALE GENOMIC DNA]</scope>
    <source>
        <strain evidence="6 7">DSM 22336</strain>
    </source>
</reference>
<dbReference type="InterPro" id="IPR001279">
    <property type="entry name" value="Metallo-B-lactamas"/>
</dbReference>
<dbReference type="EMBL" id="JACIIU010000005">
    <property type="protein sequence ID" value="MBB6261009.1"/>
    <property type="molecule type" value="Genomic_DNA"/>
</dbReference>
<dbReference type="SMART" id="SM00849">
    <property type="entry name" value="Lactamase_B"/>
    <property type="match status" value="1"/>
</dbReference>
<dbReference type="CDD" id="cd16277">
    <property type="entry name" value="metallo-hydrolase-like_MBL-fold"/>
    <property type="match status" value="1"/>
</dbReference>
<gene>
    <name evidence="6" type="ORF">FHS77_001557</name>
</gene>
<name>A0A841LZG6_9HYPH</name>
<dbReference type="PANTHER" id="PTHR42978">
    <property type="entry name" value="QUORUM-QUENCHING LACTONASE YTNP-RELATED-RELATED"/>
    <property type="match status" value="1"/>
</dbReference>
<keyword evidence="2" id="KW-0479">Metal-binding</keyword>
<evidence type="ECO:0000259" key="5">
    <source>
        <dbReference type="SMART" id="SM00849"/>
    </source>
</evidence>
<keyword evidence="4" id="KW-0862">Zinc</keyword>
<dbReference type="Pfam" id="PF00753">
    <property type="entry name" value="Lactamase_B"/>
    <property type="match status" value="1"/>
</dbReference>
<protein>
    <submittedName>
        <fullName evidence="6">Glyoxylase-like metal-dependent hydrolase (Beta-lactamase superfamily II)</fullName>
    </submittedName>
</protein>
<evidence type="ECO:0000256" key="4">
    <source>
        <dbReference type="ARBA" id="ARBA00022833"/>
    </source>
</evidence>
<dbReference type="Gene3D" id="3.60.15.10">
    <property type="entry name" value="Ribonuclease Z/Hydroxyacylglutathione hydrolase-like"/>
    <property type="match status" value="1"/>
</dbReference>
<dbReference type="PANTHER" id="PTHR42978:SF6">
    <property type="entry name" value="QUORUM-QUENCHING LACTONASE YTNP-RELATED"/>
    <property type="match status" value="1"/>
</dbReference>